<comment type="caution">
    <text evidence="1">The sequence shown here is derived from an EMBL/GenBank/DDBJ whole genome shotgun (WGS) entry which is preliminary data.</text>
</comment>
<gene>
    <name evidence="1" type="ORF">RHS01_10120</name>
</gene>
<evidence type="ECO:0000313" key="2">
    <source>
        <dbReference type="Proteomes" id="UP000614334"/>
    </source>
</evidence>
<dbReference type="EMBL" id="JACYCF010000028">
    <property type="protein sequence ID" value="KAF8749413.1"/>
    <property type="molecule type" value="Genomic_DNA"/>
</dbReference>
<organism evidence="1 2">
    <name type="scientific">Rhizoctonia solani</name>
    <dbReference type="NCBI Taxonomy" id="456999"/>
    <lineage>
        <taxon>Eukaryota</taxon>
        <taxon>Fungi</taxon>
        <taxon>Dikarya</taxon>
        <taxon>Basidiomycota</taxon>
        <taxon>Agaricomycotina</taxon>
        <taxon>Agaricomycetes</taxon>
        <taxon>Cantharellales</taxon>
        <taxon>Ceratobasidiaceae</taxon>
        <taxon>Rhizoctonia</taxon>
    </lineage>
</organism>
<proteinExistence type="predicted"/>
<reference evidence="1" key="1">
    <citation type="submission" date="2020-09" db="EMBL/GenBank/DDBJ databases">
        <title>Comparative genome analyses of four rice-infecting Rhizoctonia solani isolates reveal extensive enrichment of homogalacturonan modification genes.</title>
        <authorList>
            <person name="Lee D.-Y."/>
            <person name="Jeon J."/>
            <person name="Kim K.-T."/>
            <person name="Cheong K."/>
            <person name="Song H."/>
            <person name="Choi G."/>
            <person name="Ko J."/>
            <person name="Opiyo S.O."/>
            <person name="Zuo S."/>
            <person name="Madhav S."/>
            <person name="Lee Y.-H."/>
            <person name="Wang G.-L."/>
        </authorList>
    </citation>
    <scope>NUCLEOTIDE SEQUENCE</scope>
    <source>
        <strain evidence="1">AG1-IA B2</strain>
    </source>
</reference>
<name>A0A8H7I406_9AGAM</name>
<accession>A0A8H7I406</accession>
<dbReference type="AlphaFoldDB" id="A0A8H7I406"/>
<protein>
    <submittedName>
        <fullName evidence="1">Uncharacterized protein</fullName>
    </submittedName>
</protein>
<evidence type="ECO:0000313" key="1">
    <source>
        <dbReference type="EMBL" id="KAF8749413.1"/>
    </source>
</evidence>
<sequence length="198" mass="22010">MTRRLENLPLYQARNLIHLVSTELKGPFSPGCKYWGAHIPKAKPISEKQLMVIATPIEAPSPYAAPRPIGALQVDVGRSMRPSTPNITGPSSTVITGLPTPFTPPSATIAPIELLPSKASAGRPIVPIDYDPRPRLVHLHQRPHCRPLGWVHNGPQQLQFRRHNAHSCLISHRPLERQVFLVGELDATFPWAQNYVFN</sequence>
<dbReference type="Proteomes" id="UP000614334">
    <property type="component" value="Unassembled WGS sequence"/>
</dbReference>